<evidence type="ECO:0000256" key="1">
    <source>
        <dbReference type="ARBA" id="ARBA00001974"/>
    </source>
</evidence>
<evidence type="ECO:0000256" key="2">
    <source>
        <dbReference type="ARBA" id="ARBA00022630"/>
    </source>
</evidence>
<dbReference type="PANTHER" id="PTHR11552:SF147">
    <property type="entry name" value="CHOLINE DEHYDROGENASE, MITOCHONDRIAL"/>
    <property type="match status" value="1"/>
</dbReference>
<dbReference type="GO" id="GO:0050660">
    <property type="term" value="F:flavin adenine dinucleotide binding"/>
    <property type="evidence" value="ECO:0007669"/>
    <property type="project" value="InterPro"/>
</dbReference>
<dbReference type="InterPro" id="IPR006616">
    <property type="entry name" value="DM9_repeat"/>
</dbReference>
<comment type="cofactor">
    <cofactor evidence="1">
        <name>FAD</name>
        <dbReference type="ChEBI" id="CHEBI:57692"/>
    </cofactor>
</comment>
<dbReference type="Pfam" id="PF05199">
    <property type="entry name" value="GMC_oxred_C"/>
    <property type="match status" value="1"/>
</dbReference>
<dbReference type="Proteomes" id="UP000708208">
    <property type="component" value="Unassembled WGS sequence"/>
</dbReference>
<dbReference type="AlphaFoldDB" id="A0A8J2JD54"/>
<accession>A0A8J2JD54</accession>
<dbReference type="InterPro" id="IPR012132">
    <property type="entry name" value="GMC_OxRdtase"/>
</dbReference>
<evidence type="ECO:0000313" key="5">
    <source>
        <dbReference type="EMBL" id="CAG7662678.1"/>
    </source>
</evidence>
<dbReference type="EMBL" id="CAJVCH010008158">
    <property type="protein sequence ID" value="CAG7662678.1"/>
    <property type="molecule type" value="Genomic_DNA"/>
</dbReference>
<dbReference type="Pfam" id="PF11901">
    <property type="entry name" value="DM9"/>
    <property type="match status" value="1"/>
</dbReference>
<evidence type="ECO:0000256" key="3">
    <source>
        <dbReference type="ARBA" id="ARBA00022827"/>
    </source>
</evidence>
<sequence length="694" mass="77496">RHGIPKIAMAGKEIILSTGSYVTPILLMKSGIGSKEDLEIAKVKPAVVLPQVGKNLQDHVSVAVMSFTVTDLSATWSLQRNLSFSDLDQLLYKGKGQAIYTGTGGFAYIVSDSAKMENPNWSDLQIGFVFQFRDTNAIGCYVGLGRPYSRGNVRFNISATNMEDNNLPINDPRYLTHPSDLIRLIEGIEFCIKVYEGTEAFKNIGARFTVEPIQECRDTIFRSKDYWACYVEHRATTTWHTASTCMMGKPNDWHGSVVDSKLRVHGVKGLRIIDASIMPRITNANTAAPVLMIAEKASAGIIEDRNFPFASDTPRKFPILTNKEEWSENFNEDRAVIGGYGRGSGTAYVCRVNRNNGQIIVGKYFPNDDNGCIYARAREQFQSTTTGIEIIEYDVLIDTSVSCNSFCKSRSIYLNQRERYRIGTLNRGSFVNYRTSKGFWTDTFEANTALKAGYELSADWAYVCRVTTPHGEVVTGTYFDDLKGCFYWNETSSFRIKIERSFQILALDSTTISGWVPRRNGGFADGAVEGGLTLAGEITFICRAAFELAKRRSTALLPGIFIPSQGSCQVLQSSGPTSMTEYDILVDAGCSCRNYTYDARMGFREIGQPDLQSKYTCYTQSRSYYNMLPISQGEKIRGSLYYGGKPGGQNRIHCETEEPYRLELEIQVGKCISVVECDLKFSPMPPLKHPTKLK</sequence>
<feature type="domain" description="Glucose-methanol-choline oxidoreductase N-terminal" evidence="4">
    <location>
        <begin position="19"/>
        <end position="33"/>
    </location>
</feature>
<dbReference type="InterPro" id="IPR007867">
    <property type="entry name" value="GMC_OxRtase_C"/>
</dbReference>
<dbReference type="GO" id="GO:0016614">
    <property type="term" value="F:oxidoreductase activity, acting on CH-OH group of donors"/>
    <property type="evidence" value="ECO:0007669"/>
    <property type="project" value="InterPro"/>
</dbReference>
<keyword evidence="2" id="KW-0285">Flavoprotein</keyword>
<keyword evidence="6" id="KW-1185">Reference proteome</keyword>
<evidence type="ECO:0000313" key="6">
    <source>
        <dbReference type="Proteomes" id="UP000708208"/>
    </source>
</evidence>
<reference evidence="5" key="1">
    <citation type="submission" date="2021-06" db="EMBL/GenBank/DDBJ databases">
        <authorList>
            <person name="Hodson N. C."/>
            <person name="Mongue J. A."/>
            <person name="Jaron S. K."/>
        </authorList>
    </citation>
    <scope>NUCLEOTIDE SEQUENCE</scope>
</reference>
<dbReference type="PROSITE" id="PS00624">
    <property type="entry name" value="GMC_OXRED_2"/>
    <property type="match status" value="1"/>
</dbReference>
<keyword evidence="3" id="KW-0274">FAD</keyword>
<dbReference type="OrthoDB" id="269227at2759"/>
<organism evidence="5 6">
    <name type="scientific">Allacma fusca</name>
    <dbReference type="NCBI Taxonomy" id="39272"/>
    <lineage>
        <taxon>Eukaryota</taxon>
        <taxon>Metazoa</taxon>
        <taxon>Ecdysozoa</taxon>
        <taxon>Arthropoda</taxon>
        <taxon>Hexapoda</taxon>
        <taxon>Collembola</taxon>
        <taxon>Symphypleona</taxon>
        <taxon>Sminthuridae</taxon>
        <taxon>Allacma</taxon>
    </lineage>
</organism>
<protein>
    <recommendedName>
        <fullName evidence="4">Glucose-methanol-choline oxidoreductase N-terminal domain-containing protein</fullName>
    </recommendedName>
</protein>
<dbReference type="InterPro" id="IPR000172">
    <property type="entry name" value="GMC_OxRdtase_N"/>
</dbReference>
<comment type="caution">
    <text evidence="5">The sequence shown here is derived from an EMBL/GenBank/DDBJ whole genome shotgun (WGS) entry which is preliminary data.</text>
</comment>
<dbReference type="SMART" id="SM00696">
    <property type="entry name" value="DM9"/>
    <property type="match status" value="1"/>
</dbReference>
<proteinExistence type="predicted"/>
<gene>
    <name evidence="5" type="ORF">AFUS01_LOCUS1460</name>
</gene>
<name>A0A8J2JD54_9HEXA</name>
<dbReference type="Pfam" id="PF00732">
    <property type="entry name" value="GMC_oxred_N"/>
    <property type="match status" value="1"/>
</dbReference>
<evidence type="ECO:0000259" key="4">
    <source>
        <dbReference type="PROSITE" id="PS00624"/>
    </source>
</evidence>
<dbReference type="PANTHER" id="PTHR11552">
    <property type="entry name" value="GLUCOSE-METHANOL-CHOLINE GMC OXIDOREDUCTASE"/>
    <property type="match status" value="1"/>
</dbReference>
<feature type="non-terminal residue" evidence="5">
    <location>
        <position position="1"/>
    </location>
</feature>